<dbReference type="Gene3D" id="3.30.565.10">
    <property type="entry name" value="Histidine kinase-like ATPase, C-terminal domain"/>
    <property type="match status" value="1"/>
</dbReference>
<dbReference type="PROSITE" id="PS50109">
    <property type="entry name" value="HIS_KIN"/>
    <property type="match status" value="1"/>
</dbReference>
<dbReference type="InterPro" id="IPR005467">
    <property type="entry name" value="His_kinase_dom"/>
</dbReference>
<proteinExistence type="predicted"/>
<dbReference type="CDD" id="cd00082">
    <property type="entry name" value="HisKA"/>
    <property type="match status" value="1"/>
</dbReference>
<dbReference type="GO" id="GO:0004721">
    <property type="term" value="F:phosphoprotein phosphatase activity"/>
    <property type="evidence" value="ECO:0007669"/>
    <property type="project" value="TreeGrafter"/>
</dbReference>
<evidence type="ECO:0000256" key="6">
    <source>
        <dbReference type="ARBA" id="ARBA00023012"/>
    </source>
</evidence>
<evidence type="ECO:0000256" key="7">
    <source>
        <dbReference type="SAM" id="Phobius"/>
    </source>
</evidence>
<dbReference type="Pfam" id="PF02518">
    <property type="entry name" value="HATPase_c"/>
    <property type="match status" value="1"/>
</dbReference>
<dbReference type="EC" id="2.7.13.3" evidence="2"/>
<dbReference type="SMART" id="SM00387">
    <property type="entry name" value="HATPase_c"/>
    <property type="match status" value="1"/>
</dbReference>
<evidence type="ECO:0000259" key="8">
    <source>
        <dbReference type="PROSITE" id="PS50109"/>
    </source>
</evidence>
<comment type="catalytic activity">
    <reaction evidence="1">
        <text>ATP + protein L-histidine = ADP + protein N-phospho-L-histidine.</text>
        <dbReference type="EC" id="2.7.13.3"/>
    </reaction>
</comment>
<dbReference type="InterPro" id="IPR036097">
    <property type="entry name" value="HisK_dim/P_sf"/>
</dbReference>
<comment type="caution">
    <text evidence="9">The sequence shown here is derived from an EMBL/GenBank/DDBJ whole genome shotgun (WGS) entry which is preliminary data.</text>
</comment>
<dbReference type="InterPro" id="IPR003594">
    <property type="entry name" value="HATPase_dom"/>
</dbReference>
<evidence type="ECO:0000256" key="3">
    <source>
        <dbReference type="ARBA" id="ARBA00022553"/>
    </source>
</evidence>
<dbReference type="Proteomes" id="UP000538931">
    <property type="component" value="Unassembled WGS sequence"/>
</dbReference>
<feature type="domain" description="Histidine kinase" evidence="8">
    <location>
        <begin position="328"/>
        <end position="541"/>
    </location>
</feature>
<dbReference type="PANTHER" id="PTHR45453:SF1">
    <property type="entry name" value="PHOSPHATE REGULON SENSOR PROTEIN PHOR"/>
    <property type="match status" value="1"/>
</dbReference>
<accession>A0A7W1WXA2</accession>
<dbReference type="SUPFAM" id="SSF55785">
    <property type="entry name" value="PYP-like sensor domain (PAS domain)"/>
    <property type="match status" value="1"/>
</dbReference>
<keyword evidence="7" id="KW-0812">Transmembrane</keyword>
<keyword evidence="6" id="KW-0902">Two-component regulatory system</keyword>
<dbReference type="SUPFAM" id="SSF47384">
    <property type="entry name" value="Homodimeric domain of signal transducing histidine kinase"/>
    <property type="match status" value="1"/>
</dbReference>
<dbReference type="AlphaFoldDB" id="A0A7W1WXA2"/>
<dbReference type="PRINTS" id="PR00344">
    <property type="entry name" value="BCTRLSENSOR"/>
</dbReference>
<dbReference type="Gene3D" id="1.10.287.130">
    <property type="match status" value="1"/>
</dbReference>
<evidence type="ECO:0000313" key="10">
    <source>
        <dbReference type="Proteomes" id="UP000538931"/>
    </source>
</evidence>
<keyword evidence="7" id="KW-0472">Membrane</keyword>
<keyword evidence="10" id="KW-1185">Reference proteome</keyword>
<dbReference type="PANTHER" id="PTHR45453">
    <property type="entry name" value="PHOSPHATE REGULON SENSOR PROTEIN PHOR"/>
    <property type="match status" value="1"/>
</dbReference>
<keyword evidence="7" id="KW-1133">Transmembrane helix</keyword>
<protein>
    <recommendedName>
        <fullName evidence="2">histidine kinase</fullName>
        <ecNumber evidence="2">2.7.13.3</ecNumber>
    </recommendedName>
</protein>
<dbReference type="FunFam" id="3.30.565.10:FF:000006">
    <property type="entry name" value="Sensor histidine kinase WalK"/>
    <property type="match status" value="1"/>
</dbReference>
<dbReference type="SMART" id="SM00388">
    <property type="entry name" value="HisKA"/>
    <property type="match status" value="1"/>
</dbReference>
<organism evidence="9 10">
    <name type="scientific">Marinobacterium marinum</name>
    <dbReference type="NCBI Taxonomy" id="2756129"/>
    <lineage>
        <taxon>Bacteria</taxon>
        <taxon>Pseudomonadati</taxon>
        <taxon>Pseudomonadota</taxon>
        <taxon>Gammaproteobacteria</taxon>
        <taxon>Oceanospirillales</taxon>
        <taxon>Oceanospirillaceae</taxon>
        <taxon>Marinobacterium</taxon>
    </lineage>
</organism>
<dbReference type="GO" id="GO:0000155">
    <property type="term" value="F:phosphorelay sensor kinase activity"/>
    <property type="evidence" value="ECO:0007669"/>
    <property type="project" value="InterPro"/>
</dbReference>
<keyword evidence="5" id="KW-0418">Kinase</keyword>
<dbReference type="InterPro" id="IPR004358">
    <property type="entry name" value="Sig_transdc_His_kin-like_C"/>
</dbReference>
<dbReference type="InterPro" id="IPR035965">
    <property type="entry name" value="PAS-like_dom_sf"/>
</dbReference>
<dbReference type="Gene3D" id="3.30.450.20">
    <property type="entry name" value="PAS domain"/>
    <property type="match status" value="1"/>
</dbReference>
<evidence type="ECO:0000256" key="5">
    <source>
        <dbReference type="ARBA" id="ARBA00022777"/>
    </source>
</evidence>
<dbReference type="GO" id="GO:0016036">
    <property type="term" value="P:cellular response to phosphate starvation"/>
    <property type="evidence" value="ECO:0007669"/>
    <property type="project" value="TreeGrafter"/>
</dbReference>
<evidence type="ECO:0000256" key="4">
    <source>
        <dbReference type="ARBA" id="ARBA00022679"/>
    </source>
</evidence>
<dbReference type="EMBL" id="JACEMT010000041">
    <property type="protein sequence ID" value="MBA4501829.1"/>
    <property type="molecule type" value="Genomic_DNA"/>
</dbReference>
<dbReference type="Pfam" id="PF00512">
    <property type="entry name" value="HisKA"/>
    <property type="match status" value="1"/>
</dbReference>
<name>A0A7W1WXA2_9GAMM</name>
<evidence type="ECO:0000313" key="9">
    <source>
        <dbReference type="EMBL" id="MBA4501829.1"/>
    </source>
</evidence>
<feature type="transmembrane region" description="Helical" evidence="7">
    <location>
        <begin position="135"/>
        <end position="156"/>
    </location>
</feature>
<gene>
    <name evidence="9" type="ORF">H1S06_05560</name>
</gene>
<reference evidence="9 10" key="1">
    <citation type="submission" date="2020-07" db="EMBL/GenBank/DDBJ databases">
        <title>Bacterium isolated from marien macroalgae.</title>
        <authorList>
            <person name="Zhu K."/>
            <person name="Lu D."/>
            <person name="Du Z."/>
        </authorList>
    </citation>
    <scope>NUCLEOTIDE SEQUENCE [LARGE SCALE GENOMIC DNA]</scope>
    <source>
        <strain evidence="9 10">3-1745</strain>
    </source>
</reference>
<dbReference type="InterPro" id="IPR003661">
    <property type="entry name" value="HisK_dim/P_dom"/>
</dbReference>
<sequence length="550" mass="61182">MRLHVDENMLWVVTQAQVAGHRLADDVHRYSHGDTGANPSLRFDILASRLALMHDGPQRRYLEALGHTNDLDHTLHTLERLEPALAAPDMHTNSALIHTLLAPLLARLNSIANAVMVAEWESAGTRIDTYRSNMLQVIGLIIGILFSGLMLVVLLIRALQQQGRAHHALACHRDELENEVQRRTRDLEAERRRVVTAIETAPDGFAAFDNENRLTLVNPQFSNLLPVPPEVLEQGLHLHSLLTKIRGIARIEKDDTEALALDVNGHLQCDLELANRGWRQLTVRKARDGGQIIRVADITNYKAAAKGLERSLQLERGVSEFHRSFAGMVSHQFRTPMAVIDSGLQRLLRRGSTMNHDERQQRLHSMRASVAQMIRLIESSLTAARLDGGTVHLQSRQQDLVALTRQCCRLPQTLHARIQINASAPALTTWCDPILVEQILNNLLTNAIKYSPATTDIHIYLGDSSDQVFCAVEDKGIGIAPDDIPYIFDRFFRSSNASGSPGVGLGLNISLNLAQIQKGNITVTSTEGEGTTFTLWLPKNQIQEEDFGYG</sequence>
<evidence type="ECO:0000256" key="1">
    <source>
        <dbReference type="ARBA" id="ARBA00000085"/>
    </source>
</evidence>
<dbReference type="Pfam" id="PF12860">
    <property type="entry name" value="PAS_7"/>
    <property type="match status" value="1"/>
</dbReference>
<keyword evidence="3" id="KW-0597">Phosphoprotein</keyword>
<dbReference type="GO" id="GO:0005886">
    <property type="term" value="C:plasma membrane"/>
    <property type="evidence" value="ECO:0007669"/>
    <property type="project" value="TreeGrafter"/>
</dbReference>
<dbReference type="InterPro" id="IPR036890">
    <property type="entry name" value="HATPase_C_sf"/>
</dbReference>
<evidence type="ECO:0000256" key="2">
    <source>
        <dbReference type="ARBA" id="ARBA00012438"/>
    </source>
</evidence>
<keyword evidence="4" id="KW-0808">Transferase</keyword>
<dbReference type="InterPro" id="IPR050351">
    <property type="entry name" value="BphY/WalK/GraS-like"/>
</dbReference>
<dbReference type="SUPFAM" id="SSF55874">
    <property type="entry name" value="ATPase domain of HSP90 chaperone/DNA topoisomerase II/histidine kinase"/>
    <property type="match status" value="1"/>
</dbReference>